<evidence type="ECO:0000313" key="2">
    <source>
        <dbReference type="Proteomes" id="UP000655420"/>
    </source>
</evidence>
<dbReference type="AlphaFoldDB" id="A0A8J7MA19"/>
<name>A0A8J7MA19_9RHOB</name>
<sequence>MFLLKVLKKLKTHNPAGVASPVSTILVQSVNAWRALWLRAPRPEPSGTTSWAFHLRPPRMFL</sequence>
<comment type="caution">
    <text evidence="1">The sequence shown here is derived from an EMBL/GenBank/DDBJ whole genome shotgun (WGS) entry which is preliminary data.</text>
</comment>
<proteinExistence type="predicted"/>
<dbReference type="Proteomes" id="UP000655420">
    <property type="component" value="Unassembled WGS sequence"/>
</dbReference>
<gene>
    <name evidence="1" type="ORF">H0I76_17625</name>
</gene>
<accession>A0A8J7MA19</accession>
<keyword evidence="2" id="KW-1185">Reference proteome</keyword>
<protein>
    <submittedName>
        <fullName evidence="1">Uncharacterized protein</fullName>
    </submittedName>
</protein>
<dbReference type="RefSeq" id="WP_200612990.1">
    <property type="nucleotide sequence ID" value="NZ_JAEHHL010000012.1"/>
</dbReference>
<evidence type="ECO:0000313" key="1">
    <source>
        <dbReference type="EMBL" id="MBK0401020.1"/>
    </source>
</evidence>
<dbReference type="EMBL" id="JAEHHL010000012">
    <property type="protein sequence ID" value="MBK0401020.1"/>
    <property type="molecule type" value="Genomic_DNA"/>
</dbReference>
<organism evidence="1 2">
    <name type="scientific">Thermohalobaculum xanthum</name>
    <dbReference type="NCBI Taxonomy" id="2753746"/>
    <lineage>
        <taxon>Bacteria</taxon>
        <taxon>Pseudomonadati</taxon>
        <taxon>Pseudomonadota</taxon>
        <taxon>Alphaproteobacteria</taxon>
        <taxon>Rhodobacterales</taxon>
        <taxon>Paracoccaceae</taxon>
        <taxon>Thermohalobaculum</taxon>
    </lineage>
</organism>
<reference evidence="1" key="1">
    <citation type="submission" date="2020-12" db="EMBL/GenBank/DDBJ databases">
        <title>Bacterial taxonomy.</title>
        <authorList>
            <person name="Pan X."/>
        </authorList>
    </citation>
    <scope>NUCLEOTIDE SEQUENCE</scope>
    <source>
        <strain evidence="1">M0105</strain>
    </source>
</reference>